<dbReference type="Proteomes" id="UP001501747">
    <property type="component" value="Unassembled WGS sequence"/>
</dbReference>
<evidence type="ECO:0000313" key="2">
    <source>
        <dbReference type="EMBL" id="GAA3990933.1"/>
    </source>
</evidence>
<gene>
    <name evidence="2" type="ORF">GCM10022247_07190</name>
</gene>
<feature type="region of interest" description="Disordered" evidence="1">
    <location>
        <begin position="66"/>
        <end position="110"/>
    </location>
</feature>
<dbReference type="EMBL" id="BAABAL010000004">
    <property type="protein sequence ID" value="GAA3990933.1"/>
    <property type="molecule type" value="Genomic_DNA"/>
</dbReference>
<organism evidence="2 3">
    <name type="scientific">Allokutzneria multivorans</name>
    <dbReference type="NCBI Taxonomy" id="1142134"/>
    <lineage>
        <taxon>Bacteria</taxon>
        <taxon>Bacillati</taxon>
        <taxon>Actinomycetota</taxon>
        <taxon>Actinomycetes</taxon>
        <taxon>Pseudonocardiales</taxon>
        <taxon>Pseudonocardiaceae</taxon>
        <taxon>Allokutzneria</taxon>
    </lineage>
</organism>
<evidence type="ECO:0000256" key="1">
    <source>
        <dbReference type="SAM" id="MobiDB-lite"/>
    </source>
</evidence>
<keyword evidence="3" id="KW-1185">Reference proteome</keyword>
<name>A0ABP7R0S4_9PSEU</name>
<sequence>MLASPNPLPGKGFFAERFDTKALRPAYFREERFSLIEFTLRDAFPELEGGVPGSRISVIVDGLPQPHAEDSTLLTGREPARLKVKPGRATSDRTRGDVPPTERVSSSRGR</sequence>
<dbReference type="RefSeq" id="WP_344871040.1">
    <property type="nucleotide sequence ID" value="NZ_BAABAL010000004.1"/>
</dbReference>
<protein>
    <submittedName>
        <fullName evidence="2">Uncharacterized protein</fullName>
    </submittedName>
</protein>
<proteinExistence type="predicted"/>
<evidence type="ECO:0000313" key="3">
    <source>
        <dbReference type="Proteomes" id="UP001501747"/>
    </source>
</evidence>
<reference evidence="3" key="1">
    <citation type="journal article" date="2019" name="Int. J. Syst. Evol. Microbiol.">
        <title>The Global Catalogue of Microorganisms (GCM) 10K type strain sequencing project: providing services to taxonomists for standard genome sequencing and annotation.</title>
        <authorList>
            <consortium name="The Broad Institute Genomics Platform"/>
            <consortium name="The Broad Institute Genome Sequencing Center for Infectious Disease"/>
            <person name="Wu L."/>
            <person name="Ma J."/>
        </authorList>
    </citation>
    <scope>NUCLEOTIDE SEQUENCE [LARGE SCALE GENOMIC DNA]</scope>
    <source>
        <strain evidence="3">JCM 17342</strain>
    </source>
</reference>
<comment type="caution">
    <text evidence="2">The sequence shown here is derived from an EMBL/GenBank/DDBJ whole genome shotgun (WGS) entry which is preliminary data.</text>
</comment>
<accession>A0ABP7R0S4</accession>